<reference evidence="12 13" key="1">
    <citation type="submission" date="2021-03" db="EMBL/GenBank/DDBJ databases">
        <title>Leishmania (Mundinia) martiniquensis Genome sequencing and assembly.</title>
        <authorList>
            <person name="Almutairi H."/>
            <person name="Gatherer D."/>
        </authorList>
    </citation>
    <scope>NUCLEOTIDE SEQUENCE [LARGE SCALE GENOMIC DNA]</scope>
    <source>
        <strain evidence="12">LSCM1</strain>
    </source>
</reference>
<comment type="subcellular location">
    <subcellularLocation>
        <location evidence="1">Endoplasmic reticulum membrane</location>
        <topology evidence="1">Multi-pass membrane protein</topology>
    </subcellularLocation>
</comment>
<evidence type="ECO:0000256" key="10">
    <source>
        <dbReference type="RuleBase" id="RU365011"/>
    </source>
</evidence>
<comment type="similarity">
    <text evidence="2 10">Belongs to the GPI inositol-deacylase family.</text>
</comment>
<evidence type="ECO:0000256" key="4">
    <source>
        <dbReference type="ARBA" id="ARBA00022692"/>
    </source>
</evidence>
<feature type="transmembrane region" description="Helical" evidence="10">
    <location>
        <begin position="751"/>
        <end position="771"/>
    </location>
</feature>
<dbReference type="InterPro" id="IPR029058">
    <property type="entry name" value="AB_hydrolase_fold"/>
</dbReference>
<keyword evidence="5 10" id="KW-0378">Hydrolase</keyword>
<dbReference type="GO" id="GO:0050185">
    <property type="term" value="F:phosphatidylinositol deacylase activity"/>
    <property type="evidence" value="ECO:0007669"/>
    <property type="project" value="TreeGrafter"/>
</dbReference>
<gene>
    <name evidence="12" type="ORF">LSCM1_06342</name>
</gene>
<evidence type="ECO:0000256" key="2">
    <source>
        <dbReference type="ARBA" id="ARBA00006931"/>
    </source>
</evidence>
<dbReference type="EC" id="3.1.-.-" evidence="10"/>
<dbReference type="Gene3D" id="3.40.50.1820">
    <property type="entry name" value="alpha/beta hydrolase"/>
    <property type="match status" value="1"/>
</dbReference>
<dbReference type="RefSeq" id="XP_067179402.1">
    <property type="nucleotide sequence ID" value="XM_067323773.1"/>
</dbReference>
<evidence type="ECO:0000259" key="11">
    <source>
        <dbReference type="Pfam" id="PF07819"/>
    </source>
</evidence>
<evidence type="ECO:0000313" key="12">
    <source>
        <dbReference type="EMBL" id="KAG5480638.1"/>
    </source>
</evidence>
<dbReference type="PANTHER" id="PTHR15495:SF7">
    <property type="entry name" value="GPI INOSITOL-DEACYLASE"/>
    <property type="match status" value="1"/>
</dbReference>
<dbReference type="GeneID" id="92516285"/>
<dbReference type="PANTHER" id="PTHR15495">
    <property type="entry name" value="NEGATIVE REGULATOR OF VESICLE FORMATION-RELATED"/>
    <property type="match status" value="1"/>
</dbReference>
<dbReference type="InterPro" id="IPR012908">
    <property type="entry name" value="PGAP1-ab_dom-like"/>
</dbReference>
<organism evidence="12 13">
    <name type="scientific">Leishmania martiniquensis</name>
    <dbReference type="NCBI Taxonomy" id="1580590"/>
    <lineage>
        <taxon>Eukaryota</taxon>
        <taxon>Discoba</taxon>
        <taxon>Euglenozoa</taxon>
        <taxon>Kinetoplastea</taxon>
        <taxon>Metakinetoplastina</taxon>
        <taxon>Trypanosomatida</taxon>
        <taxon>Trypanosomatidae</taxon>
        <taxon>Leishmaniinae</taxon>
        <taxon>Leishmania</taxon>
    </lineage>
</organism>
<accession>A0A836KWH8</accession>
<evidence type="ECO:0000256" key="9">
    <source>
        <dbReference type="ARBA" id="ARBA00023136"/>
    </source>
</evidence>
<name>A0A836KWH8_9TRYP</name>
<evidence type="ECO:0000313" key="13">
    <source>
        <dbReference type="Proteomes" id="UP000673552"/>
    </source>
</evidence>
<evidence type="ECO:0000256" key="3">
    <source>
        <dbReference type="ARBA" id="ARBA00022448"/>
    </source>
</evidence>
<keyword evidence="9 10" id="KW-0472">Membrane</keyword>
<comment type="function">
    <text evidence="10">Involved in inositol deacylation of GPI-anchored proteins which plays important roles in the quality control and ER-associated degradation of GPI-anchored proteins.</text>
</comment>
<feature type="transmembrane region" description="Helical" evidence="10">
    <location>
        <begin position="491"/>
        <end position="512"/>
    </location>
</feature>
<feature type="transmembrane region" description="Helical" evidence="10">
    <location>
        <begin position="12"/>
        <end position="39"/>
    </location>
</feature>
<keyword evidence="4 10" id="KW-0812">Transmembrane</keyword>
<feature type="domain" description="GPI inositol-deacylase PGAP1-like alpha/beta" evidence="11">
    <location>
        <begin position="137"/>
        <end position="343"/>
    </location>
</feature>
<protein>
    <recommendedName>
        <fullName evidence="10">GPI inositol-deacylase</fullName>
        <ecNumber evidence="10">3.1.-.-</ecNumber>
    </recommendedName>
</protein>
<evidence type="ECO:0000256" key="8">
    <source>
        <dbReference type="ARBA" id="ARBA00022989"/>
    </source>
</evidence>
<dbReference type="GO" id="GO:0015031">
    <property type="term" value="P:protein transport"/>
    <property type="evidence" value="ECO:0007669"/>
    <property type="project" value="UniProtKB-KW"/>
</dbReference>
<comment type="caution">
    <text evidence="12">The sequence shown here is derived from an EMBL/GenBank/DDBJ whole genome shotgun (WGS) entry which is preliminary data.</text>
</comment>
<dbReference type="GO" id="GO:0006888">
    <property type="term" value="P:endoplasmic reticulum to Golgi vesicle-mediated transport"/>
    <property type="evidence" value="ECO:0007669"/>
    <property type="project" value="TreeGrafter"/>
</dbReference>
<dbReference type="GO" id="GO:0005789">
    <property type="term" value="C:endoplasmic reticulum membrane"/>
    <property type="evidence" value="ECO:0007669"/>
    <property type="project" value="UniProtKB-SubCell"/>
</dbReference>
<dbReference type="OrthoDB" id="348976at2759"/>
<keyword evidence="8 10" id="KW-1133">Transmembrane helix</keyword>
<feature type="transmembrane region" description="Helical" evidence="10">
    <location>
        <begin position="724"/>
        <end position="744"/>
    </location>
</feature>
<dbReference type="Pfam" id="PF07819">
    <property type="entry name" value="PGAP1"/>
    <property type="match status" value="1"/>
</dbReference>
<dbReference type="SUPFAM" id="SSF53474">
    <property type="entry name" value="alpha/beta-Hydrolases"/>
    <property type="match status" value="1"/>
</dbReference>
<dbReference type="GO" id="GO:0006505">
    <property type="term" value="P:GPI anchor metabolic process"/>
    <property type="evidence" value="ECO:0007669"/>
    <property type="project" value="TreeGrafter"/>
</dbReference>
<dbReference type="InterPro" id="IPR039529">
    <property type="entry name" value="PGAP1/BST1"/>
</dbReference>
<sequence>MRVHRSRTLRGSHLCTAIAWVYVCACLAVFVSTVCYVVEVRSCCRPLRRDYDAIVETTHRLARFRNLLDVPQQRLLFRGVWARTVFDARRVSGTVARPRAQAAASLYSVQQIECSWLPSASPVQSFSAAANVSPLLFFIHGSAGGYSQGNYWSCAAQYIGKAFQAPVETFSFDFAKQANVHRGLLVATQAEYVADVVEATVHEKGSAARGDLRLPVWLVAHSMGGCVARMAAQLLSSTVTLAGIITFNAPLRFPPLLLDAPMADVYRAVTEAEQQPAEGCPDSPPSATFTRVTSSELLYSCTVGNCSVRRSCRQERVRLISVTSGAMDLQIEPSTTHPSVWRSAYAVSTFNTLHPSFCGRSNSHDDVLLSPCTMVLAALLLVSSSIGGDNTERIMRLIRDTADAHERDALSAASFSPALSLAASVGQALWKLHVWPCAVAALYSHVLLSGLHPHLRRVAQAVPLRERAMFSARHFVAEALSKPFMSATITFGFFYTCALAHATSTTVSLWLFGGWESQVARAPWNWAWLPQWRVTSASVAAPTSLMFLRVAFMFASMGPVALGTVVGMAVVRAAQTTHQLTRVLNCGCPKPASRRARRLRSAVVTLLLFCLACALVAFGVTLATRALVWLTLLLLAPRAHRLPGKACVQEGEAVTVLAGTVTANAEAASLESMANAQEEEANKYLPSALYGAVYTLQLSPFFSIRNAIISKTFEDASTLDWRNYAAELGALWLLVVAASTPFPFHCRRVPLPLRVSVACLSVALVGVGVMVSHPFESFRALPALLCCLPAYVLSTMRT</sequence>
<feature type="transmembrane region" description="Helical" evidence="10">
    <location>
        <begin position="603"/>
        <end position="636"/>
    </location>
</feature>
<keyword evidence="7 10" id="KW-0653">Protein transport</keyword>
<feature type="transmembrane region" description="Helical" evidence="10">
    <location>
        <begin position="546"/>
        <end position="571"/>
    </location>
</feature>
<dbReference type="AlphaFoldDB" id="A0A836KWH8"/>
<dbReference type="Proteomes" id="UP000673552">
    <property type="component" value="Chromosome 19"/>
</dbReference>
<evidence type="ECO:0000256" key="6">
    <source>
        <dbReference type="ARBA" id="ARBA00022824"/>
    </source>
</evidence>
<keyword evidence="13" id="KW-1185">Reference proteome</keyword>
<evidence type="ECO:0000256" key="5">
    <source>
        <dbReference type="ARBA" id="ARBA00022801"/>
    </source>
</evidence>
<keyword evidence="6 10" id="KW-0256">Endoplasmic reticulum</keyword>
<dbReference type="EMBL" id="JAFEUZ010000019">
    <property type="protein sequence ID" value="KAG5480638.1"/>
    <property type="molecule type" value="Genomic_DNA"/>
</dbReference>
<keyword evidence="3 10" id="KW-0813">Transport</keyword>
<evidence type="ECO:0000256" key="7">
    <source>
        <dbReference type="ARBA" id="ARBA00022927"/>
    </source>
</evidence>
<proteinExistence type="inferred from homology"/>
<evidence type="ECO:0000256" key="1">
    <source>
        <dbReference type="ARBA" id="ARBA00004477"/>
    </source>
</evidence>
<dbReference type="KEGG" id="lmat:92516285"/>